<feature type="chain" id="PRO_5018820900" description="Flagella basal body P-ring formation protein FlgA" evidence="7">
    <location>
        <begin position="29"/>
        <end position="234"/>
    </location>
</feature>
<dbReference type="PANTHER" id="PTHR36307">
    <property type="entry name" value="FLAGELLA BASAL BODY P-RING FORMATION PROTEIN FLGA"/>
    <property type="match status" value="1"/>
</dbReference>
<organism evidence="9 10">
    <name type="scientific">Neptunomonas marina</name>
    <dbReference type="NCBI Taxonomy" id="1815562"/>
    <lineage>
        <taxon>Bacteria</taxon>
        <taxon>Pseudomonadati</taxon>
        <taxon>Pseudomonadota</taxon>
        <taxon>Gammaproteobacteria</taxon>
        <taxon>Oceanospirillales</taxon>
        <taxon>Oceanospirillaceae</taxon>
        <taxon>Neptunomonas</taxon>
    </lineage>
</organism>
<keyword evidence="9" id="KW-0969">Cilium</keyword>
<sequence>MSSFKAMRFVGITSLLFSFFTCAVPALAAPIEEQIKSQIYQHFASRYPHAAINIVLNSINDQLKEKKCRDLSTRPPAKLPRGGRLTVRVQCSIPQRWVAHVTGKVEAFSSVATARNTLPKGKLIQAADLAFQRHDLTPLKPGYFFTPDTLIGAQVRRTITSQSVINSSHIKLPNLVNKGDSVIIIAQKNGMSIRTQGTALDAGLAGDQIRVVNNRSQKVIKAYIKKRGQVTVFY</sequence>
<dbReference type="InterPro" id="IPR013974">
    <property type="entry name" value="SAF"/>
</dbReference>
<dbReference type="EMBL" id="SACQ01000005">
    <property type="protein sequence ID" value="RVU30236.1"/>
    <property type="molecule type" value="Genomic_DNA"/>
</dbReference>
<keyword evidence="10" id="KW-1185">Reference proteome</keyword>
<comment type="similarity">
    <text evidence="2 7">Belongs to the FlgA family.</text>
</comment>
<dbReference type="NCBIfam" id="TIGR03170">
    <property type="entry name" value="flgA_cterm"/>
    <property type="match status" value="1"/>
</dbReference>
<feature type="domain" description="SAF" evidence="8">
    <location>
        <begin position="109"/>
        <end position="171"/>
    </location>
</feature>
<proteinExistence type="inferred from homology"/>
<keyword evidence="7" id="KW-1005">Bacterial flagellum biogenesis</keyword>
<dbReference type="RefSeq" id="WP_127694432.1">
    <property type="nucleotide sequence ID" value="NZ_SACQ01000005.1"/>
</dbReference>
<keyword evidence="9" id="KW-0966">Cell projection</keyword>
<accession>A0A437Q6W4</accession>
<dbReference type="InterPro" id="IPR039246">
    <property type="entry name" value="Flagellar_FlgA"/>
</dbReference>
<dbReference type="InterPro" id="IPR017585">
    <property type="entry name" value="SAF_FlgA"/>
</dbReference>
<evidence type="ECO:0000256" key="3">
    <source>
        <dbReference type="ARBA" id="ARBA00014754"/>
    </source>
</evidence>
<evidence type="ECO:0000313" key="9">
    <source>
        <dbReference type="EMBL" id="RVU30236.1"/>
    </source>
</evidence>
<reference evidence="9 10" key="1">
    <citation type="submission" date="2019-01" db="EMBL/GenBank/DDBJ databases">
        <authorList>
            <person name="Chen W.-M."/>
        </authorList>
    </citation>
    <scope>NUCLEOTIDE SEQUENCE [LARGE SCALE GENOMIC DNA]</scope>
    <source>
        <strain evidence="9 10">HPM-16</strain>
    </source>
</reference>
<dbReference type="Proteomes" id="UP000282818">
    <property type="component" value="Unassembled WGS sequence"/>
</dbReference>
<comment type="caution">
    <text evidence="9">The sequence shown here is derived from an EMBL/GenBank/DDBJ whole genome shotgun (WGS) entry which is preliminary data.</text>
</comment>
<dbReference type="AlphaFoldDB" id="A0A437Q6W4"/>
<feature type="signal peptide" evidence="7">
    <location>
        <begin position="1"/>
        <end position="28"/>
    </location>
</feature>
<dbReference type="Gene3D" id="3.90.1210.10">
    <property type="entry name" value="Antifreeze-like/N-acetylneuraminic acid synthase C-terminal domain"/>
    <property type="match status" value="1"/>
</dbReference>
<evidence type="ECO:0000256" key="2">
    <source>
        <dbReference type="ARBA" id="ARBA00010474"/>
    </source>
</evidence>
<evidence type="ECO:0000259" key="8">
    <source>
        <dbReference type="SMART" id="SM00858"/>
    </source>
</evidence>
<protein>
    <recommendedName>
        <fullName evidence="3 7">Flagella basal body P-ring formation protein FlgA</fullName>
    </recommendedName>
</protein>
<evidence type="ECO:0000256" key="1">
    <source>
        <dbReference type="ARBA" id="ARBA00004418"/>
    </source>
</evidence>
<dbReference type="PANTHER" id="PTHR36307:SF1">
    <property type="entry name" value="FLAGELLA BASAL BODY P-RING FORMATION PROTEIN FLGA"/>
    <property type="match status" value="1"/>
</dbReference>
<name>A0A437Q6W4_9GAMM</name>
<dbReference type="GO" id="GO:0044780">
    <property type="term" value="P:bacterial-type flagellum assembly"/>
    <property type="evidence" value="ECO:0007669"/>
    <property type="project" value="InterPro"/>
</dbReference>
<comment type="function">
    <text evidence="6 7">Involved in the assembly process of the P-ring formation. It may associate with FlgF on the rod constituting a structure essential for the P-ring assembly or may act as a modulator protein for the P-ring assembly.</text>
</comment>
<keyword evidence="9" id="KW-0282">Flagellum</keyword>
<gene>
    <name evidence="9" type="primary">flgA</name>
    <name evidence="9" type="ORF">EOE65_11330</name>
</gene>
<evidence type="ECO:0000313" key="10">
    <source>
        <dbReference type="Proteomes" id="UP000282818"/>
    </source>
</evidence>
<evidence type="ECO:0000256" key="4">
    <source>
        <dbReference type="ARBA" id="ARBA00022729"/>
    </source>
</evidence>
<evidence type="ECO:0000256" key="5">
    <source>
        <dbReference type="ARBA" id="ARBA00022764"/>
    </source>
</evidence>
<evidence type="ECO:0000256" key="7">
    <source>
        <dbReference type="RuleBase" id="RU362063"/>
    </source>
</evidence>
<keyword evidence="4 7" id="KW-0732">Signal</keyword>
<dbReference type="CDD" id="cd11614">
    <property type="entry name" value="SAF_CpaB_FlgA_like"/>
    <property type="match status" value="1"/>
</dbReference>
<comment type="subcellular location">
    <subcellularLocation>
        <location evidence="1 7">Periplasm</location>
    </subcellularLocation>
</comment>
<evidence type="ECO:0000256" key="6">
    <source>
        <dbReference type="ARBA" id="ARBA00025643"/>
    </source>
</evidence>
<dbReference type="SMART" id="SM00858">
    <property type="entry name" value="SAF"/>
    <property type="match status" value="1"/>
</dbReference>
<dbReference type="Pfam" id="PF13144">
    <property type="entry name" value="ChapFlgA"/>
    <property type="match status" value="1"/>
</dbReference>
<keyword evidence="5 7" id="KW-0574">Periplasm</keyword>
<dbReference type="GO" id="GO:0042597">
    <property type="term" value="C:periplasmic space"/>
    <property type="evidence" value="ECO:0007669"/>
    <property type="project" value="UniProtKB-SubCell"/>
</dbReference>
<dbReference type="Gene3D" id="2.30.30.760">
    <property type="match status" value="1"/>
</dbReference>